<dbReference type="Proteomes" id="UP000663874">
    <property type="component" value="Unassembled WGS sequence"/>
</dbReference>
<gene>
    <name evidence="2" type="ORF">FNK824_LOCUS16704</name>
    <name evidence="1" type="ORF">OTI717_LOCUS14527</name>
</gene>
<dbReference type="EMBL" id="CAJOBE010002562">
    <property type="protein sequence ID" value="CAF3830168.1"/>
    <property type="molecule type" value="Genomic_DNA"/>
</dbReference>
<sequence length="196" mass="23490">MENIIKEEPRRRTTIYLSDIHVKNADYFQPASTMISSSNTHETEIHVDKFHQTEDNDNEKIELTTLNNHFENYLNKIKILANININLRHEIVNILQTYMGHMKEEKQNDNNNNSNSSEIEFNNLRRQLNNELQKLISIQTRLQRADYDTKYYKNKVKLFSKSNQYEIIQQQLNVNLYELNLLKEQFEKQQESLLVK</sequence>
<dbReference type="AlphaFoldDB" id="A0A819D662"/>
<dbReference type="EMBL" id="CAJOAX010001631">
    <property type="protein sequence ID" value="CAF3732457.1"/>
    <property type="molecule type" value="Genomic_DNA"/>
</dbReference>
<reference evidence="2" key="1">
    <citation type="submission" date="2021-02" db="EMBL/GenBank/DDBJ databases">
        <authorList>
            <person name="Nowell W R."/>
        </authorList>
    </citation>
    <scope>NUCLEOTIDE SEQUENCE</scope>
</reference>
<evidence type="ECO:0000313" key="3">
    <source>
        <dbReference type="Proteomes" id="UP000663874"/>
    </source>
</evidence>
<comment type="caution">
    <text evidence="2">The sequence shown here is derived from an EMBL/GenBank/DDBJ whole genome shotgun (WGS) entry which is preliminary data.</text>
</comment>
<accession>A0A819D662</accession>
<evidence type="ECO:0000313" key="2">
    <source>
        <dbReference type="EMBL" id="CAF3830168.1"/>
    </source>
</evidence>
<dbReference type="Proteomes" id="UP000663823">
    <property type="component" value="Unassembled WGS sequence"/>
</dbReference>
<name>A0A819D662_9BILA</name>
<protein>
    <submittedName>
        <fullName evidence="2">Uncharacterized protein</fullName>
    </submittedName>
</protein>
<evidence type="ECO:0000313" key="1">
    <source>
        <dbReference type="EMBL" id="CAF3732457.1"/>
    </source>
</evidence>
<proteinExistence type="predicted"/>
<organism evidence="2 3">
    <name type="scientific">Rotaria sordida</name>
    <dbReference type="NCBI Taxonomy" id="392033"/>
    <lineage>
        <taxon>Eukaryota</taxon>
        <taxon>Metazoa</taxon>
        <taxon>Spiralia</taxon>
        <taxon>Gnathifera</taxon>
        <taxon>Rotifera</taxon>
        <taxon>Eurotatoria</taxon>
        <taxon>Bdelloidea</taxon>
        <taxon>Philodinida</taxon>
        <taxon>Philodinidae</taxon>
        <taxon>Rotaria</taxon>
    </lineage>
</organism>